<dbReference type="PROSITE" id="PS50975">
    <property type="entry name" value="ATP_GRASP"/>
    <property type="match status" value="1"/>
</dbReference>
<evidence type="ECO:0000256" key="3">
    <source>
        <dbReference type="ARBA" id="ARBA00022840"/>
    </source>
</evidence>
<keyword evidence="1" id="KW-0436">Ligase</keyword>
<dbReference type="GO" id="GO:0016874">
    <property type="term" value="F:ligase activity"/>
    <property type="evidence" value="ECO:0007669"/>
    <property type="project" value="UniProtKB-KW"/>
</dbReference>
<organism evidence="6 7">
    <name type="scientific">Thermoanaerobacter kivui</name>
    <name type="common">Acetogenium kivui</name>
    <dbReference type="NCBI Taxonomy" id="2325"/>
    <lineage>
        <taxon>Bacteria</taxon>
        <taxon>Bacillati</taxon>
        <taxon>Bacillota</taxon>
        <taxon>Clostridia</taxon>
        <taxon>Thermoanaerobacterales</taxon>
        <taxon>Thermoanaerobacteraceae</taxon>
        <taxon>Thermoanaerobacter</taxon>
    </lineage>
</organism>
<evidence type="ECO:0000256" key="1">
    <source>
        <dbReference type="ARBA" id="ARBA00022598"/>
    </source>
</evidence>
<dbReference type="HOGENOM" id="CLU_029016_5_0_9"/>
<dbReference type="Pfam" id="PF13535">
    <property type="entry name" value="ATP-grasp_4"/>
    <property type="match status" value="1"/>
</dbReference>
<dbReference type="InterPro" id="IPR052032">
    <property type="entry name" value="ATP-dep_AA_Ligase"/>
</dbReference>
<keyword evidence="7" id="KW-1185">Reference proteome</keyword>
<reference evidence="7" key="1">
    <citation type="journal article" date="2015" name="Genome Announc.">
        <title>Whole-Genome Sequences of 80 Environmental and Clinical Isolates of Burkholderia pseudomallei.</title>
        <authorList>
            <person name="Johnson S.L."/>
            <person name="Baker A.L."/>
            <person name="Chain P.S."/>
            <person name="Currie B.J."/>
            <person name="Daligault H.E."/>
            <person name="Davenport K.W."/>
            <person name="Davis C.B."/>
            <person name="Inglis T.J."/>
            <person name="Kaestli M."/>
            <person name="Koren S."/>
            <person name="Mayo M."/>
            <person name="Merritt A.J."/>
            <person name="Price E.P."/>
            <person name="Sarovich D.S."/>
            <person name="Warner J."/>
            <person name="Rosovitz M.J."/>
        </authorList>
    </citation>
    <scope>NUCLEOTIDE SEQUENCE [LARGE SCALE GENOMIC DNA]</scope>
    <source>
        <strain evidence="7">DSM 2030</strain>
    </source>
</reference>
<dbReference type="EMBL" id="CP009170">
    <property type="protein sequence ID" value="AIS52133.1"/>
    <property type="molecule type" value="Genomic_DNA"/>
</dbReference>
<dbReference type="SUPFAM" id="SSF56059">
    <property type="entry name" value="Glutathione synthetase ATP-binding domain-like"/>
    <property type="match status" value="1"/>
</dbReference>
<dbReference type="InterPro" id="IPR011761">
    <property type="entry name" value="ATP-grasp"/>
</dbReference>
<evidence type="ECO:0000256" key="4">
    <source>
        <dbReference type="PROSITE-ProRule" id="PRU00409"/>
    </source>
</evidence>
<sequence>MSKHVMVFGGFFPLHERLVEMGASLTILTTTDKIKAHYPKIYKRVVTLEKGAKREDWIAMAKAIDEIEKVDAIGAFQDYLQKEAAWAAEALNLPFDNTADVVRLVENKNLMRDRLRAAGVDKIKNAVINNIEEALAFVSEVSYPVILKPTDSMGSTGIYKIENEKELREKISDFKSKYPHLQMYMEEFIEGEEFSVEAFSKNGTHYVYGITKKYKELERFVEIGHTVPADIRSEKEQEIKSFVEKVLTCLGVMNGPTHTEVMISKDGIHVVETHTRLGGDMIPELYSYSVNNKVDILDLVARHTLGENVMEEFKKHFKGEKEIFASIFYKIPEKLGVVKRISGLSEAKAKEGVQQVELSVKEGDKVTELLNSFTRLGFAIATGRTAEESLQRAKEAINSIEMEIEE</sequence>
<evidence type="ECO:0000259" key="5">
    <source>
        <dbReference type="PROSITE" id="PS50975"/>
    </source>
</evidence>
<accession>A0A097AQQ4</accession>
<dbReference type="PANTHER" id="PTHR43585:SF2">
    <property type="entry name" value="ATP-GRASP ENZYME FSQD"/>
    <property type="match status" value="1"/>
</dbReference>
<dbReference type="Pfam" id="PF18603">
    <property type="entry name" value="LAL_C2"/>
    <property type="match status" value="1"/>
</dbReference>
<protein>
    <submittedName>
        <fullName evidence="6">Phosphoribosylglycinamide synthetase</fullName>
    </submittedName>
</protein>
<evidence type="ECO:0000256" key="2">
    <source>
        <dbReference type="ARBA" id="ARBA00022741"/>
    </source>
</evidence>
<dbReference type="Proteomes" id="UP000029669">
    <property type="component" value="Chromosome"/>
</dbReference>
<evidence type="ECO:0000313" key="7">
    <source>
        <dbReference type="Proteomes" id="UP000029669"/>
    </source>
</evidence>
<keyword evidence="2 4" id="KW-0547">Nucleotide-binding</keyword>
<evidence type="ECO:0000313" key="6">
    <source>
        <dbReference type="EMBL" id="AIS52133.1"/>
    </source>
</evidence>
<proteinExistence type="predicted"/>
<keyword evidence="3 4" id="KW-0067">ATP-binding</keyword>
<name>A0A097AQQ4_THEKI</name>
<dbReference type="RefSeq" id="WP_049684934.1">
    <property type="nucleotide sequence ID" value="NZ_CP009170.1"/>
</dbReference>
<feature type="domain" description="ATP-grasp" evidence="5">
    <location>
        <begin position="112"/>
        <end position="305"/>
    </location>
</feature>
<dbReference type="GO" id="GO:0046872">
    <property type="term" value="F:metal ion binding"/>
    <property type="evidence" value="ECO:0007669"/>
    <property type="project" value="InterPro"/>
</dbReference>
<dbReference type="AlphaFoldDB" id="A0A097AQQ4"/>
<dbReference type="Gene3D" id="3.30.470.20">
    <property type="entry name" value="ATP-grasp fold, B domain"/>
    <property type="match status" value="1"/>
</dbReference>
<dbReference type="GO" id="GO:0005524">
    <property type="term" value="F:ATP binding"/>
    <property type="evidence" value="ECO:0007669"/>
    <property type="project" value="UniProtKB-UniRule"/>
</dbReference>
<dbReference type="STRING" id="2325.TKV_c09540"/>
<dbReference type="PANTHER" id="PTHR43585">
    <property type="entry name" value="FUMIPYRROLE BIOSYNTHESIS PROTEIN C"/>
    <property type="match status" value="1"/>
</dbReference>
<dbReference type="eggNOG" id="COG0151">
    <property type="taxonomic scope" value="Bacteria"/>
</dbReference>
<dbReference type="OrthoDB" id="9803907at2"/>
<dbReference type="KEGG" id="tki:TKV_c09540"/>
<gene>
    <name evidence="6" type="ORF">TKV_c09540</name>
</gene>
<dbReference type="InterPro" id="IPR040570">
    <property type="entry name" value="LAL_C2"/>
</dbReference>